<dbReference type="Gene3D" id="1.25.40.10">
    <property type="entry name" value="Tetratricopeptide repeat domain"/>
    <property type="match status" value="1"/>
</dbReference>
<accession>A0A426QM48</accession>
<comment type="caution">
    <text evidence="3">The sequence shown here is derived from an EMBL/GenBank/DDBJ whole genome shotgun (WGS) entry which is preliminary data.</text>
</comment>
<organism evidence="3 4">
    <name type="scientific">Thiohalobacter thiocyanaticus</name>
    <dbReference type="NCBI Taxonomy" id="585455"/>
    <lineage>
        <taxon>Bacteria</taxon>
        <taxon>Pseudomonadati</taxon>
        <taxon>Pseudomonadota</taxon>
        <taxon>Gammaproteobacteria</taxon>
        <taxon>Thiohalobacterales</taxon>
        <taxon>Thiohalobacteraceae</taxon>
        <taxon>Thiohalobacter</taxon>
    </lineage>
</organism>
<evidence type="ECO:0000256" key="2">
    <source>
        <dbReference type="SAM" id="MobiDB-lite"/>
    </source>
</evidence>
<proteinExistence type="predicted"/>
<dbReference type="InterPro" id="IPR011990">
    <property type="entry name" value="TPR-like_helical_dom_sf"/>
</dbReference>
<dbReference type="SMART" id="SM00028">
    <property type="entry name" value="TPR"/>
    <property type="match status" value="2"/>
</dbReference>
<sequence>MSTFRSRCPHGFFCYFNVLKSIGGNCINFKGPCMHWLKRLRILVATTLLLPAGAGAIGSFNPSAAELSLLPPYCGPRAQRWGNDLDRPEVQRWRSVFGSDYFHMHHYCQGMLLLLRGDRQPLDSREATGEYEAALNNLEYMESRASSGFVLMPELYLKKGRVLLRLNRDHKALQAFRQAIELKRDYVPAYAALSDFYLDRGKPEPARKVLQQGLEIVPDAGILQRRLAEISRDQGNEATQAEEGTPAASEPAATEPPAAPDGNAAE</sequence>
<dbReference type="InterPro" id="IPR019734">
    <property type="entry name" value="TPR_rpt"/>
</dbReference>
<feature type="region of interest" description="Disordered" evidence="2">
    <location>
        <begin position="229"/>
        <end position="266"/>
    </location>
</feature>
<dbReference type="AlphaFoldDB" id="A0A426QM48"/>
<reference evidence="3 4" key="1">
    <citation type="journal article" date="2010" name="Int. J. Syst. Evol. Microbiol.">
        <title>Thiohalobacter thiocyanaticus gen. nov., sp. nov., a moderately halophilic, sulfur-oxidizing gammaproteobacterium from hypersaline lakes, that utilizes thiocyanate.</title>
        <authorList>
            <person name="Sorokin D.Y."/>
            <person name="Kovaleva O.L."/>
            <person name="Tourova T.P."/>
            <person name="Muyzer G."/>
        </authorList>
    </citation>
    <scope>NUCLEOTIDE SEQUENCE [LARGE SCALE GENOMIC DNA]</scope>
    <source>
        <strain evidence="3 4">Hrh1</strain>
    </source>
</reference>
<dbReference type="SUPFAM" id="SSF48452">
    <property type="entry name" value="TPR-like"/>
    <property type="match status" value="1"/>
</dbReference>
<dbReference type="Proteomes" id="UP000287798">
    <property type="component" value="Unassembled WGS sequence"/>
</dbReference>
<protein>
    <submittedName>
        <fullName evidence="3">Uncharacterized protein</fullName>
    </submittedName>
</protein>
<dbReference type="PROSITE" id="PS50005">
    <property type="entry name" value="TPR"/>
    <property type="match status" value="1"/>
</dbReference>
<keyword evidence="4" id="KW-1185">Reference proteome</keyword>
<evidence type="ECO:0000256" key="1">
    <source>
        <dbReference type="PROSITE-ProRule" id="PRU00339"/>
    </source>
</evidence>
<dbReference type="EMBL" id="QZMU01000001">
    <property type="protein sequence ID" value="RRQ22840.1"/>
    <property type="molecule type" value="Genomic_DNA"/>
</dbReference>
<evidence type="ECO:0000313" key="3">
    <source>
        <dbReference type="EMBL" id="RRQ22840.1"/>
    </source>
</evidence>
<name>A0A426QM48_9GAMM</name>
<keyword evidence="1" id="KW-0802">TPR repeat</keyword>
<feature type="repeat" description="TPR" evidence="1">
    <location>
        <begin position="153"/>
        <end position="186"/>
    </location>
</feature>
<dbReference type="Pfam" id="PF14559">
    <property type="entry name" value="TPR_19"/>
    <property type="match status" value="1"/>
</dbReference>
<gene>
    <name evidence="3" type="ORF">D6C00_13480</name>
</gene>
<feature type="compositionally biased region" description="Low complexity" evidence="2">
    <location>
        <begin position="241"/>
        <end position="256"/>
    </location>
</feature>
<evidence type="ECO:0000313" key="4">
    <source>
        <dbReference type="Proteomes" id="UP000287798"/>
    </source>
</evidence>